<accession>A0A1G4PD16</accession>
<feature type="domain" description="Fe/B12 periplasmic-binding" evidence="1">
    <location>
        <begin position="8"/>
        <end position="259"/>
    </location>
</feature>
<dbReference type="InterPro" id="IPR002491">
    <property type="entry name" value="ABC_transptr_periplasmic_BD"/>
</dbReference>
<gene>
    <name evidence="2" type="ORF">SAMN02927928_0269</name>
</gene>
<keyword evidence="3" id="KW-1185">Reference proteome</keyword>
<organism evidence="2 3">
    <name type="scientific">Asticcacaulis taihuensis</name>
    <dbReference type="NCBI Taxonomy" id="260084"/>
    <lineage>
        <taxon>Bacteria</taxon>
        <taxon>Pseudomonadati</taxon>
        <taxon>Pseudomonadota</taxon>
        <taxon>Alphaproteobacteria</taxon>
        <taxon>Caulobacterales</taxon>
        <taxon>Caulobacteraceae</taxon>
        <taxon>Asticcacaulis</taxon>
    </lineage>
</organism>
<dbReference type="PANTHER" id="PTHR30535">
    <property type="entry name" value="VITAMIN B12-BINDING PROTEIN"/>
    <property type="match status" value="1"/>
</dbReference>
<dbReference type="SUPFAM" id="SSF53807">
    <property type="entry name" value="Helical backbone' metal receptor"/>
    <property type="match status" value="1"/>
</dbReference>
<dbReference type="AlphaFoldDB" id="A0A1G4PD16"/>
<dbReference type="InterPro" id="IPR050902">
    <property type="entry name" value="ABC_Transporter_SBP"/>
</dbReference>
<evidence type="ECO:0000313" key="3">
    <source>
        <dbReference type="Proteomes" id="UP000199150"/>
    </source>
</evidence>
<dbReference type="Pfam" id="PF01497">
    <property type="entry name" value="Peripla_BP_2"/>
    <property type="match status" value="1"/>
</dbReference>
<sequence length="259" mass="28559">MAGTQPLKVVSLDGCADQYVLALVPRSQILGLSDRARLPDSYFRERASTVRRIQPNLETILALKPDIVVRTWGGDLNLIKALERHHIRIVNVNDITNYDQAKPELFRVAAELGQDAGAGIEARRFDQAMAAIRPVGQGRTALYYTPGGYSAGPDTMVGDMLQRLGFKLETQNKGFFYLSPEVLLSMKPDIFALAFYDDHYAMRRVPGRNPLVRAKIAASPNFTLPRQSVSCSGWYTAYDLSELSQSPLTGSGGLKAVPQ</sequence>
<proteinExistence type="predicted"/>
<dbReference type="OrthoDB" id="1632039at2"/>
<evidence type="ECO:0000259" key="1">
    <source>
        <dbReference type="PROSITE" id="PS50983"/>
    </source>
</evidence>
<dbReference type="PROSITE" id="PS50983">
    <property type="entry name" value="FE_B12_PBP"/>
    <property type="match status" value="1"/>
</dbReference>
<evidence type="ECO:0000313" key="2">
    <source>
        <dbReference type="EMBL" id="SCW30197.1"/>
    </source>
</evidence>
<reference evidence="3" key="1">
    <citation type="submission" date="2016-10" db="EMBL/GenBank/DDBJ databases">
        <authorList>
            <person name="Varghese N."/>
            <person name="Submissions S."/>
        </authorList>
    </citation>
    <scope>NUCLEOTIDE SEQUENCE [LARGE SCALE GENOMIC DNA]</scope>
    <source>
        <strain evidence="3">CGMCC 1.3431</strain>
    </source>
</reference>
<name>A0A1G4PD16_9CAUL</name>
<dbReference type="STRING" id="260084.SAMN02927928_0269"/>
<protein>
    <submittedName>
        <fullName evidence="2">Iron complex transport system substrate-binding protein</fullName>
    </submittedName>
</protein>
<dbReference type="Proteomes" id="UP000199150">
    <property type="component" value="Unassembled WGS sequence"/>
</dbReference>
<dbReference type="EMBL" id="FMTS01000001">
    <property type="protein sequence ID" value="SCW30197.1"/>
    <property type="molecule type" value="Genomic_DNA"/>
</dbReference>
<dbReference type="PANTHER" id="PTHR30535:SF34">
    <property type="entry name" value="MOLYBDATE-BINDING PROTEIN MOLA"/>
    <property type="match status" value="1"/>
</dbReference>
<dbReference type="Gene3D" id="3.40.50.1980">
    <property type="entry name" value="Nitrogenase molybdenum iron protein domain"/>
    <property type="match status" value="2"/>
</dbReference>
<dbReference type="RefSeq" id="WP_090642745.1">
    <property type="nucleotide sequence ID" value="NZ_CBCRYE010000001.1"/>
</dbReference>